<evidence type="ECO:0000256" key="1">
    <source>
        <dbReference type="ARBA" id="ARBA00001911"/>
    </source>
</evidence>
<evidence type="ECO:0000256" key="12">
    <source>
        <dbReference type="ARBA" id="ARBA00037859"/>
    </source>
</evidence>
<evidence type="ECO:0000313" key="15">
    <source>
        <dbReference type="Proteomes" id="UP000654108"/>
    </source>
</evidence>
<evidence type="ECO:0000259" key="13">
    <source>
        <dbReference type="Pfam" id="PF01370"/>
    </source>
</evidence>
<evidence type="ECO:0000256" key="3">
    <source>
        <dbReference type="ARBA" id="ARBA00022692"/>
    </source>
</evidence>
<organism evidence="14 15">
    <name type="scientific">Devosia oryzisoli</name>
    <dbReference type="NCBI Taxonomy" id="2774138"/>
    <lineage>
        <taxon>Bacteria</taxon>
        <taxon>Pseudomonadati</taxon>
        <taxon>Pseudomonadota</taxon>
        <taxon>Alphaproteobacteria</taxon>
        <taxon>Hyphomicrobiales</taxon>
        <taxon>Devosiaceae</taxon>
        <taxon>Devosia</taxon>
    </lineage>
</organism>
<dbReference type="GO" id="GO:0048040">
    <property type="term" value="F:UDP-glucuronate decarboxylase activity"/>
    <property type="evidence" value="ECO:0007669"/>
    <property type="project" value="TreeGrafter"/>
</dbReference>
<comment type="subcellular location">
    <subcellularLocation>
        <location evidence="2">Golgi apparatus membrane</location>
        <topology evidence="2">Single-pass type II membrane protein</topology>
    </subcellularLocation>
    <subcellularLocation>
        <location evidence="12">Golgi apparatus</location>
        <location evidence="12">Golgi stack membrane</location>
    </subcellularLocation>
</comment>
<dbReference type="FunFam" id="3.40.50.720:FF:000065">
    <property type="entry name" value="UDP-glucuronic acid decarboxylase 1"/>
    <property type="match status" value="1"/>
</dbReference>
<dbReference type="AlphaFoldDB" id="A0A927IQY0"/>
<evidence type="ECO:0000313" key="14">
    <source>
        <dbReference type="EMBL" id="MBD8066120.1"/>
    </source>
</evidence>
<evidence type="ECO:0000256" key="10">
    <source>
        <dbReference type="ARBA" id="ARBA00023180"/>
    </source>
</evidence>
<dbReference type="PANTHER" id="PTHR43078">
    <property type="entry name" value="UDP-GLUCURONIC ACID DECARBOXYLASE-RELATED"/>
    <property type="match status" value="1"/>
</dbReference>
<evidence type="ECO:0000256" key="2">
    <source>
        <dbReference type="ARBA" id="ARBA00004323"/>
    </source>
</evidence>
<name>A0A927IQY0_9HYPH</name>
<proteinExistence type="predicted"/>
<dbReference type="RefSeq" id="WP_191775553.1">
    <property type="nucleotide sequence ID" value="NZ_JACYFU010000003.1"/>
</dbReference>
<protein>
    <submittedName>
        <fullName evidence="14">SDR family oxidoreductase</fullName>
    </submittedName>
</protein>
<evidence type="ECO:0000256" key="8">
    <source>
        <dbReference type="ARBA" id="ARBA00023034"/>
    </source>
</evidence>
<keyword evidence="3" id="KW-0812">Transmembrane</keyword>
<evidence type="ECO:0000256" key="9">
    <source>
        <dbReference type="ARBA" id="ARBA00023136"/>
    </source>
</evidence>
<evidence type="ECO:0000256" key="5">
    <source>
        <dbReference type="ARBA" id="ARBA00022968"/>
    </source>
</evidence>
<keyword evidence="5" id="KW-0735">Signal-anchor</keyword>
<keyword evidence="4" id="KW-0210">Decarboxylase</keyword>
<dbReference type="Pfam" id="PF01370">
    <property type="entry name" value="Epimerase"/>
    <property type="match status" value="1"/>
</dbReference>
<comment type="cofactor">
    <cofactor evidence="1">
        <name>NAD(+)</name>
        <dbReference type="ChEBI" id="CHEBI:57540"/>
    </cofactor>
</comment>
<evidence type="ECO:0000256" key="4">
    <source>
        <dbReference type="ARBA" id="ARBA00022793"/>
    </source>
</evidence>
<gene>
    <name evidence="14" type="ORF">IC608_11620</name>
</gene>
<keyword evidence="6" id="KW-1133">Transmembrane helix</keyword>
<dbReference type="Gene3D" id="3.40.50.720">
    <property type="entry name" value="NAD(P)-binding Rossmann-like Domain"/>
    <property type="match status" value="1"/>
</dbReference>
<reference evidence="14" key="1">
    <citation type="submission" date="2020-09" db="EMBL/GenBank/DDBJ databases">
        <title>Genome seq and assembly of Devosia sp.</title>
        <authorList>
            <person name="Chhetri G."/>
        </authorList>
    </citation>
    <scope>NUCLEOTIDE SEQUENCE</scope>
    <source>
        <strain evidence="14">PTR5</strain>
    </source>
</reference>
<keyword evidence="10" id="KW-0325">Glycoprotein</keyword>
<dbReference type="Proteomes" id="UP000654108">
    <property type="component" value="Unassembled WGS sequence"/>
</dbReference>
<keyword evidence="7" id="KW-0520">NAD</keyword>
<accession>A0A927IQY0</accession>
<feature type="domain" description="NAD-dependent epimerase/dehydratase" evidence="13">
    <location>
        <begin position="13"/>
        <end position="250"/>
    </location>
</feature>
<dbReference type="InterPro" id="IPR044516">
    <property type="entry name" value="UXS-like"/>
</dbReference>
<sequence>MLEKLSARRQQTVLVAGGAGFVGSHLCDALLDAGHRVICVDSFLTGRPENVGPLDNHPAFKMITHDVRSPLQIEEKLDQVYNLACPASPPHYQADPLLTMMTSVAGTAHLLDLAKQHGARFLQASTSEVYGDPEQHPQREDYWGHVNCTGPRACYDEGKRAAEALCFDMLRAGSVDARVVRIFNTYGPRMRADDGRIISNLVVQALRNEPLTIYGSGEQTRSFCYVSDLVNGLMALMESGPNPEQPVNIGNPGEFTIAELADMILDLVDTRSTLVHRPLPTDDPQRRRPDITAARELLGWAPKIPLSEGLPRTIAWFAQDLGLSRRSRLKQDAAPMLAGGV</sequence>
<keyword evidence="9" id="KW-0472">Membrane</keyword>
<evidence type="ECO:0000256" key="7">
    <source>
        <dbReference type="ARBA" id="ARBA00023027"/>
    </source>
</evidence>
<dbReference type="InterPro" id="IPR001509">
    <property type="entry name" value="Epimerase_deHydtase"/>
</dbReference>
<dbReference type="PANTHER" id="PTHR43078:SF6">
    <property type="entry name" value="UDP-GLUCURONIC ACID DECARBOXYLASE 1"/>
    <property type="match status" value="1"/>
</dbReference>
<dbReference type="GO" id="GO:0070403">
    <property type="term" value="F:NAD+ binding"/>
    <property type="evidence" value="ECO:0007669"/>
    <property type="project" value="InterPro"/>
</dbReference>
<keyword evidence="11" id="KW-0456">Lyase</keyword>
<dbReference type="InterPro" id="IPR036291">
    <property type="entry name" value="NAD(P)-bd_dom_sf"/>
</dbReference>
<dbReference type="GO" id="GO:0005737">
    <property type="term" value="C:cytoplasm"/>
    <property type="evidence" value="ECO:0007669"/>
    <property type="project" value="TreeGrafter"/>
</dbReference>
<evidence type="ECO:0000256" key="6">
    <source>
        <dbReference type="ARBA" id="ARBA00022989"/>
    </source>
</evidence>
<keyword evidence="15" id="KW-1185">Reference proteome</keyword>
<dbReference type="EMBL" id="JACYFU010000003">
    <property type="protein sequence ID" value="MBD8066120.1"/>
    <property type="molecule type" value="Genomic_DNA"/>
</dbReference>
<dbReference type="SUPFAM" id="SSF51735">
    <property type="entry name" value="NAD(P)-binding Rossmann-fold domains"/>
    <property type="match status" value="1"/>
</dbReference>
<evidence type="ECO:0000256" key="11">
    <source>
        <dbReference type="ARBA" id="ARBA00023239"/>
    </source>
</evidence>
<keyword evidence="8" id="KW-0333">Golgi apparatus</keyword>
<comment type="caution">
    <text evidence="14">The sequence shown here is derived from an EMBL/GenBank/DDBJ whole genome shotgun (WGS) entry which is preliminary data.</text>
</comment>
<dbReference type="CDD" id="cd05230">
    <property type="entry name" value="UGD_SDR_e"/>
    <property type="match status" value="1"/>
</dbReference>
<dbReference type="GO" id="GO:0042732">
    <property type="term" value="P:D-xylose metabolic process"/>
    <property type="evidence" value="ECO:0007669"/>
    <property type="project" value="InterPro"/>
</dbReference>